<keyword evidence="2" id="KW-1185">Reference proteome</keyword>
<comment type="caution">
    <text evidence="1">The sequence shown here is derived from an EMBL/GenBank/DDBJ whole genome shotgun (WGS) entry which is preliminary data.</text>
</comment>
<accession>A0ACC0BM71</accession>
<protein>
    <submittedName>
        <fullName evidence="1">Uncharacterized protein</fullName>
    </submittedName>
</protein>
<reference evidence="2" key="1">
    <citation type="journal article" date="2023" name="Nat. Plants">
        <title>Single-cell RNA sequencing provides a high-resolution roadmap for understanding the multicellular compartmentation of specialized metabolism.</title>
        <authorList>
            <person name="Sun S."/>
            <person name="Shen X."/>
            <person name="Li Y."/>
            <person name="Li Y."/>
            <person name="Wang S."/>
            <person name="Li R."/>
            <person name="Zhang H."/>
            <person name="Shen G."/>
            <person name="Guo B."/>
            <person name="Wei J."/>
            <person name="Xu J."/>
            <person name="St-Pierre B."/>
            <person name="Chen S."/>
            <person name="Sun C."/>
        </authorList>
    </citation>
    <scope>NUCLEOTIDE SEQUENCE [LARGE SCALE GENOMIC DNA]</scope>
</reference>
<dbReference type="Proteomes" id="UP001060085">
    <property type="component" value="Linkage Group LG03"/>
</dbReference>
<proteinExistence type="predicted"/>
<evidence type="ECO:0000313" key="1">
    <source>
        <dbReference type="EMBL" id="KAI5673693.1"/>
    </source>
</evidence>
<gene>
    <name evidence="1" type="ORF">M9H77_14057</name>
</gene>
<name>A0ACC0BM71_CATRO</name>
<organism evidence="1 2">
    <name type="scientific">Catharanthus roseus</name>
    <name type="common">Madagascar periwinkle</name>
    <name type="synonym">Vinca rosea</name>
    <dbReference type="NCBI Taxonomy" id="4058"/>
    <lineage>
        <taxon>Eukaryota</taxon>
        <taxon>Viridiplantae</taxon>
        <taxon>Streptophyta</taxon>
        <taxon>Embryophyta</taxon>
        <taxon>Tracheophyta</taxon>
        <taxon>Spermatophyta</taxon>
        <taxon>Magnoliopsida</taxon>
        <taxon>eudicotyledons</taxon>
        <taxon>Gunneridae</taxon>
        <taxon>Pentapetalae</taxon>
        <taxon>asterids</taxon>
        <taxon>lamiids</taxon>
        <taxon>Gentianales</taxon>
        <taxon>Apocynaceae</taxon>
        <taxon>Rauvolfioideae</taxon>
        <taxon>Vinceae</taxon>
        <taxon>Catharanthinae</taxon>
        <taxon>Catharanthus</taxon>
    </lineage>
</organism>
<evidence type="ECO:0000313" key="2">
    <source>
        <dbReference type="Proteomes" id="UP001060085"/>
    </source>
</evidence>
<sequence length="710" mass="78535">MEIEAAAAAAAATSSSGATPNNNDHNLDLEKGVLSKSRNAKGSYLLWEDLTIFLPSFGKLGHTRRLLNGISGFAQPGRILAIMGPSGSGKSTLLDSLAGRLSGNLVMSGNVLLNGKKTRLDYGEVAYVTQEDIFLGTLTVRETIKYSAQLRLPNNTKKEEANEIIETTIIEMGLEDCANNLIGNWHLRGISGGEKKRLSIALEILTKPNLLFLDEPTTGLDSASAFFVTQLLRNVAFSGKTVISSIHQPSSEVFALFDDLFLLSGGETVFFGDAKMAAEFFCESGFPCPSKRNPSDHFLRCTNSDFDQVNATLIGSALRDTGKCSNHHVMNLPTAVIKEKLIQKYKSSNYAATAKARAKDILTLVSQEEIETGKGRGIRQAAGSLKQFTTLTRRSFTNMFRDFTYYWLRIVVYIILSICVGTVFYDVGTNYHAILARGACGGFISGFMTFMSIGGFPCFIEEMKIFDKERVKGHYGVGVFIVSNLISSLPFLIVMAFSSASITYFTVKFHSGFSHFIFAALDLFISIAIVESCMMVVASLVPNFLMGLIVGAGFIGIMMATAGFFRILPELPKPFWRYPISYINFMSWGLQGAYKNDMIGVEFDSLNPANDTKLKGEYIIKEMLGFSIDHSKWWDLAALFTILGCYRSLFYIILKLRERASPRIRAIYVRRTLKQLSKRASFRKTPTFPSNRHQPLHSLSSQEGLNSPLH</sequence>
<dbReference type="EMBL" id="CM044703">
    <property type="protein sequence ID" value="KAI5673693.1"/>
    <property type="molecule type" value="Genomic_DNA"/>
</dbReference>